<feature type="transmembrane region" description="Helical" evidence="7">
    <location>
        <begin position="280"/>
        <end position="299"/>
    </location>
</feature>
<evidence type="ECO:0000256" key="5">
    <source>
        <dbReference type="ARBA" id="ARBA00022989"/>
    </source>
</evidence>
<feature type="transmembrane region" description="Helical" evidence="7">
    <location>
        <begin position="56"/>
        <end position="80"/>
    </location>
</feature>
<keyword evidence="2" id="KW-0813">Transport</keyword>
<sequence length="444" mass="47759">MNRQPTGAEPAPPMSIRTVAASSMIGTTIEWFDFFAYATAAALVLNVLFFPTADPLVGTILAFGGIAVGYFGRPLGSVVFGHFGDRIGRKTMLVISLLIMGAATFAIGLLPTYASWGIAAPILLMSLRFLQGFALGGEWGGAVLMVIEHAEPRSKRFWASFPQAGLALGLTLSTLCFVALKQMPEAAFQSWGWRVPFLLSAVLVLVGLMIRLKITETPEFEALREAGGQVRMPIVDTFRHQWRQVILAALCFANIGAIFYALFTFSVTYGTTRLGFSQTATLWMGTLCAVIAIIGFPAAGRLADRYGTGRVFTLGVLGTTVFAVPMYWLIDTGSLWIATRGYVLATVSFCGSYGTLGALYAEAFDVSVRYTGMSLSLGVGTLVGSAFVPMIYVELLDRFHSSWTISLYIVLTGLISLTAATLLLRLTPSRDHTAAPAAREEATA</sequence>
<feature type="transmembrane region" description="Helical" evidence="7">
    <location>
        <begin position="311"/>
        <end position="330"/>
    </location>
</feature>
<evidence type="ECO:0000313" key="9">
    <source>
        <dbReference type="EMBL" id="STZ58746.1"/>
    </source>
</evidence>
<gene>
    <name evidence="9" type="primary">yhjE_4</name>
    <name evidence="9" type="ORF">NCTC10821_02261</name>
</gene>
<feature type="domain" description="Major facilitator superfamily (MFS) profile" evidence="8">
    <location>
        <begin position="19"/>
        <end position="431"/>
    </location>
</feature>
<evidence type="ECO:0000256" key="3">
    <source>
        <dbReference type="ARBA" id="ARBA00022475"/>
    </source>
</evidence>
<keyword evidence="5 7" id="KW-1133">Transmembrane helix</keyword>
<feature type="transmembrane region" description="Helical" evidence="7">
    <location>
        <begin position="92"/>
        <end position="110"/>
    </location>
</feature>
<dbReference type="AlphaFoldDB" id="A0A378TGR4"/>
<dbReference type="EMBL" id="UGQT01000001">
    <property type="protein sequence ID" value="STZ58746.1"/>
    <property type="molecule type" value="Genomic_DNA"/>
</dbReference>
<keyword evidence="6 7" id="KW-0472">Membrane</keyword>
<feature type="transmembrane region" description="Helical" evidence="7">
    <location>
        <begin position="405"/>
        <end position="424"/>
    </location>
</feature>
<dbReference type="InterPro" id="IPR036259">
    <property type="entry name" value="MFS_trans_sf"/>
</dbReference>
<protein>
    <submittedName>
        <fullName evidence="9">Major facilitator superfamily MFS_1</fullName>
    </submittedName>
</protein>
<keyword evidence="3" id="KW-1003">Cell membrane</keyword>
<feature type="transmembrane region" description="Helical" evidence="7">
    <location>
        <begin position="116"/>
        <end position="136"/>
    </location>
</feature>
<dbReference type="SUPFAM" id="SSF103473">
    <property type="entry name" value="MFS general substrate transporter"/>
    <property type="match status" value="1"/>
</dbReference>
<dbReference type="PANTHER" id="PTHR43045">
    <property type="entry name" value="SHIKIMATE TRANSPORTER"/>
    <property type="match status" value="1"/>
</dbReference>
<feature type="transmembrane region" description="Helical" evidence="7">
    <location>
        <begin position="245"/>
        <end position="268"/>
    </location>
</feature>
<evidence type="ECO:0000256" key="7">
    <source>
        <dbReference type="SAM" id="Phobius"/>
    </source>
</evidence>
<evidence type="ECO:0000259" key="8">
    <source>
        <dbReference type="PROSITE" id="PS50850"/>
    </source>
</evidence>
<dbReference type="PROSITE" id="PS50850">
    <property type="entry name" value="MFS"/>
    <property type="match status" value="1"/>
</dbReference>
<evidence type="ECO:0000313" key="10">
    <source>
        <dbReference type="Proteomes" id="UP000254978"/>
    </source>
</evidence>
<dbReference type="Proteomes" id="UP000254978">
    <property type="component" value="Unassembled WGS sequence"/>
</dbReference>
<dbReference type="InterPro" id="IPR020846">
    <property type="entry name" value="MFS_dom"/>
</dbReference>
<dbReference type="GO" id="GO:0005886">
    <property type="term" value="C:plasma membrane"/>
    <property type="evidence" value="ECO:0007669"/>
    <property type="project" value="UniProtKB-SubCell"/>
</dbReference>
<name>A0A378TGR4_9MYCO</name>
<feature type="transmembrane region" description="Helical" evidence="7">
    <location>
        <begin position="342"/>
        <end position="361"/>
    </location>
</feature>
<feature type="transmembrane region" description="Helical" evidence="7">
    <location>
        <begin position="373"/>
        <end position="393"/>
    </location>
</feature>
<reference evidence="9 10" key="1">
    <citation type="submission" date="2018-06" db="EMBL/GenBank/DDBJ databases">
        <authorList>
            <consortium name="Pathogen Informatics"/>
            <person name="Doyle S."/>
        </authorList>
    </citation>
    <scope>NUCLEOTIDE SEQUENCE [LARGE SCALE GENOMIC DNA]</scope>
    <source>
        <strain evidence="9 10">NCTC10821</strain>
    </source>
</reference>
<evidence type="ECO:0000256" key="6">
    <source>
        <dbReference type="ARBA" id="ARBA00023136"/>
    </source>
</evidence>
<proteinExistence type="predicted"/>
<comment type="subcellular location">
    <subcellularLocation>
        <location evidence="1">Cell membrane</location>
        <topology evidence="1">Multi-pass membrane protein</topology>
    </subcellularLocation>
</comment>
<evidence type="ECO:0000256" key="1">
    <source>
        <dbReference type="ARBA" id="ARBA00004651"/>
    </source>
</evidence>
<organism evidence="9 10">
    <name type="scientific">Mycolicibacterium tokaiense</name>
    <dbReference type="NCBI Taxonomy" id="39695"/>
    <lineage>
        <taxon>Bacteria</taxon>
        <taxon>Bacillati</taxon>
        <taxon>Actinomycetota</taxon>
        <taxon>Actinomycetes</taxon>
        <taxon>Mycobacteriales</taxon>
        <taxon>Mycobacteriaceae</taxon>
        <taxon>Mycolicibacterium</taxon>
    </lineage>
</organism>
<dbReference type="GO" id="GO:0022857">
    <property type="term" value="F:transmembrane transporter activity"/>
    <property type="evidence" value="ECO:0007669"/>
    <property type="project" value="InterPro"/>
</dbReference>
<feature type="transmembrane region" description="Helical" evidence="7">
    <location>
        <begin position="31"/>
        <end position="50"/>
    </location>
</feature>
<dbReference type="PANTHER" id="PTHR43045:SF1">
    <property type="entry name" value="SHIKIMATE TRANSPORTER"/>
    <property type="match status" value="1"/>
</dbReference>
<feature type="transmembrane region" description="Helical" evidence="7">
    <location>
        <begin position="192"/>
        <end position="210"/>
    </location>
</feature>
<feature type="transmembrane region" description="Helical" evidence="7">
    <location>
        <begin position="157"/>
        <end position="180"/>
    </location>
</feature>
<keyword evidence="4 7" id="KW-0812">Transmembrane</keyword>
<accession>A0A378TGR4</accession>
<dbReference type="Pfam" id="PF07690">
    <property type="entry name" value="MFS_1"/>
    <property type="match status" value="1"/>
</dbReference>
<evidence type="ECO:0000256" key="2">
    <source>
        <dbReference type="ARBA" id="ARBA00022448"/>
    </source>
</evidence>
<dbReference type="CDD" id="cd17369">
    <property type="entry name" value="MFS_ShiA_like"/>
    <property type="match status" value="1"/>
</dbReference>
<dbReference type="Gene3D" id="1.20.1250.20">
    <property type="entry name" value="MFS general substrate transporter like domains"/>
    <property type="match status" value="2"/>
</dbReference>
<dbReference type="InterPro" id="IPR011701">
    <property type="entry name" value="MFS"/>
</dbReference>
<evidence type="ECO:0000256" key="4">
    <source>
        <dbReference type="ARBA" id="ARBA00022692"/>
    </source>
</evidence>
<keyword evidence="10" id="KW-1185">Reference proteome</keyword>